<evidence type="ECO:0000256" key="7">
    <source>
        <dbReference type="PIRSR" id="PIRSR001365-2"/>
    </source>
</evidence>
<evidence type="ECO:0000256" key="6">
    <source>
        <dbReference type="PIRSR" id="PIRSR001365-1"/>
    </source>
</evidence>
<proteinExistence type="inferred from homology"/>
<feature type="active site" description="Proton donor/acceptor" evidence="6">
    <location>
        <position position="147"/>
    </location>
</feature>
<dbReference type="AlphaFoldDB" id="A0A2P8ECH7"/>
<dbReference type="Proteomes" id="UP000240708">
    <property type="component" value="Unassembled WGS sequence"/>
</dbReference>
<protein>
    <submittedName>
        <fullName evidence="8">N-acetylneuraminate lyase</fullName>
    </submittedName>
</protein>
<dbReference type="SMART" id="SM01130">
    <property type="entry name" value="DHDPS"/>
    <property type="match status" value="1"/>
</dbReference>
<name>A0A2P8ECH7_9BACT</name>
<dbReference type="GO" id="GO:0016829">
    <property type="term" value="F:lyase activity"/>
    <property type="evidence" value="ECO:0007669"/>
    <property type="project" value="UniProtKB-KW"/>
</dbReference>
<dbReference type="EMBL" id="PYGF01000001">
    <property type="protein sequence ID" value="PSL07173.1"/>
    <property type="molecule type" value="Genomic_DNA"/>
</dbReference>
<comment type="subcellular location">
    <subcellularLocation>
        <location evidence="1">Cytoplasm</location>
    </subcellularLocation>
</comment>
<accession>A0A2P8ECH7</accession>
<dbReference type="PANTHER" id="PTHR12128:SF21">
    <property type="entry name" value="N-ACETYLNEURAMINATE LYASE"/>
    <property type="match status" value="1"/>
</dbReference>
<sequence length="316" mass="35088">MQSFIYNNMKFEKIEGLIAATFTPFDKDGALQLGIIPEYYSIIKKHKVVGAFICGTTGEGAALTFKEKCKVLESWAPYSSQDFKVISMVSGTSQKEAIALAKLSSELGLYGISMNAPYYFKPSNIDALLDFIDPIGEAAPNLALYYYHIPLLTNAYLSMLELLEKAEGRIPNFAGIKYTHNDLMDFNRCLRFGEGKFDILWGWDETFLAGLTMGAKGAVGSTYNFAAPLYHKIIDAYQKGDFTAALSYQEKSIDFVSLYGKYGGSATGKAIMKLCGLDCGSFRPPIKILSEKDEVSLLSELNLLKFFEYAIRNTIQ</sequence>
<dbReference type="GO" id="GO:0005737">
    <property type="term" value="C:cytoplasm"/>
    <property type="evidence" value="ECO:0007669"/>
    <property type="project" value="UniProtKB-SubCell"/>
</dbReference>
<keyword evidence="2" id="KW-0963">Cytoplasm</keyword>
<feature type="binding site" evidence="7">
    <location>
        <position position="57"/>
    </location>
    <ligand>
        <name>pyruvate</name>
        <dbReference type="ChEBI" id="CHEBI:15361"/>
    </ligand>
</feature>
<evidence type="ECO:0000256" key="1">
    <source>
        <dbReference type="ARBA" id="ARBA00004496"/>
    </source>
</evidence>
<feature type="active site" description="Schiff-base intermediate with substrate" evidence="6">
    <location>
        <position position="177"/>
    </location>
</feature>
<dbReference type="PANTHER" id="PTHR12128">
    <property type="entry name" value="DIHYDRODIPICOLINATE SYNTHASE"/>
    <property type="match status" value="1"/>
</dbReference>
<evidence type="ECO:0000256" key="5">
    <source>
        <dbReference type="PIRNR" id="PIRNR001365"/>
    </source>
</evidence>
<evidence type="ECO:0000313" key="9">
    <source>
        <dbReference type="Proteomes" id="UP000240708"/>
    </source>
</evidence>
<dbReference type="Pfam" id="PF00701">
    <property type="entry name" value="DHDPS"/>
    <property type="match status" value="1"/>
</dbReference>
<evidence type="ECO:0000313" key="8">
    <source>
        <dbReference type="EMBL" id="PSL07173.1"/>
    </source>
</evidence>
<keyword evidence="4" id="KW-0119">Carbohydrate metabolism</keyword>
<dbReference type="InterPro" id="IPR013785">
    <property type="entry name" value="Aldolase_TIM"/>
</dbReference>
<evidence type="ECO:0000256" key="3">
    <source>
        <dbReference type="ARBA" id="ARBA00023239"/>
    </source>
</evidence>
<dbReference type="InterPro" id="IPR002220">
    <property type="entry name" value="DapA-like"/>
</dbReference>
<organism evidence="8 9">
    <name type="scientific">Cecembia rubra</name>
    <dbReference type="NCBI Taxonomy" id="1485585"/>
    <lineage>
        <taxon>Bacteria</taxon>
        <taxon>Pseudomonadati</taxon>
        <taxon>Bacteroidota</taxon>
        <taxon>Cytophagia</taxon>
        <taxon>Cytophagales</taxon>
        <taxon>Cyclobacteriaceae</taxon>
        <taxon>Cecembia</taxon>
    </lineage>
</organism>
<dbReference type="PRINTS" id="PR00146">
    <property type="entry name" value="DHPICSNTHASE"/>
</dbReference>
<dbReference type="PIRSF" id="PIRSF001365">
    <property type="entry name" value="DHDPS"/>
    <property type="match status" value="1"/>
</dbReference>
<comment type="caution">
    <text evidence="8">The sequence shown here is derived from an EMBL/GenBank/DDBJ whole genome shotgun (WGS) entry which is preliminary data.</text>
</comment>
<dbReference type="Gene3D" id="3.20.20.70">
    <property type="entry name" value="Aldolase class I"/>
    <property type="match status" value="1"/>
</dbReference>
<evidence type="ECO:0000256" key="2">
    <source>
        <dbReference type="ARBA" id="ARBA00022490"/>
    </source>
</evidence>
<dbReference type="SUPFAM" id="SSF51569">
    <property type="entry name" value="Aldolase"/>
    <property type="match status" value="1"/>
</dbReference>
<gene>
    <name evidence="8" type="ORF">CLV48_101102</name>
</gene>
<reference evidence="8 9" key="1">
    <citation type="submission" date="2018-03" db="EMBL/GenBank/DDBJ databases">
        <title>Genomic Encyclopedia of Archaeal and Bacterial Type Strains, Phase II (KMG-II): from individual species to whole genera.</title>
        <authorList>
            <person name="Goeker M."/>
        </authorList>
    </citation>
    <scope>NUCLEOTIDE SEQUENCE [LARGE SCALE GENOMIC DNA]</scope>
    <source>
        <strain evidence="8 9">DSM 28057</strain>
    </source>
</reference>
<evidence type="ECO:0000256" key="4">
    <source>
        <dbReference type="ARBA" id="ARBA00023277"/>
    </source>
</evidence>
<feature type="binding site" evidence="7">
    <location>
        <position position="219"/>
    </location>
    <ligand>
        <name>pyruvate</name>
        <dbReference type="ChEBI" id="CHEBI:15361"/>
    </ligand>
</feature>
<comment type="similarity">
    <text evidence="5">Belongs to the DapA family.</text>
</comment>
<keyword evidence="9" id="KW-1185">Reference proteome</keyword>
<keyword evidence="3 5" id="KW-0456">Lyase</keyword>